<name>A0ABX1VDQ1_9PLAN</name>
<gene>
    <name evidence="3" type="ORF">LzC2_20150</name>
</gene>
<evidence type="ECO:0000259" key="2">
    <source>
        <dbReference type="Pfam" id="PF14082"/>
    </source>
</evidence>
<proteinExistence type="predicted"/>
<evidence type="ECO:0000256" key="1">
    <source>
        <dbReference type="SAM" id="MobiDB-lite"/>
    </source>
</evidence>
<feature type="region of interest" description="Disordered" evidence="1">
    <location>
        <begin position="1"/>
        <end position="36"/>
    </location>
</feature>
<evidence type="ECO:0000313" key="3">
    <source>
        <dbReference type="EMBL" id="NNJ25938.1"/>
    </source>
</evidence>
<keyword evidence="4" id="KW-1185">Reference proteome</keyword>
<evidence type="ECO:0000313" key="4">
    <source>
        <dbReference type="Proteomes" id="UP000609651"/>
    </source>
</evidence>
<organism evidence="3 4">
    <name type="scientific">Alienimonas chondri</name>
    <dbReference type="NCBI Taxonomy" id="2681879"/>
    <lineage>
        <taxon>Bacteria</taxon>
        <taxon>Pseudomonadati</taxon>
        <taxon>Planctomycetota</taxon>
        <taxon>Planctomycetia</taxon>
        <taxon>Planctomycetales</taxon>
        <taxon>Planctomycetaceae</taxon>
        <taxon>Alienimonas</taxon>
    </lineage>
</organism>
<accession>A0ABX1VDQ1</accession>
<protein>
    <recommendedName>
        <fullName evidence="2">Shedu protein SduA C-terminal domain-containing protein</fullName>
    </recommendedName>
</protein>
<comment type="caution">
    <text evidence="3">The sequence shown here is derived from an EMBL/GenBank/DDBJ whole genome shotgun (WGS) entry which is preliminary data.</text>
</comment>
<dbReference type="Pfam" id="PF14082">
    <property type="entry name" value="SduA_C"/>
    <property type="match status" value="1"/>
</dbReference>
<dbReference type="RefSeq" id="WP_171186453.1">
    <property type="nucleotide sequence ID" value="NZ_WTPX01000055.1"/>
</dbReference>
<dbReference type="InterPro" id="IPR025359">
    <property type="entry name" value="SduA_C"/>
</dbReference>
<dbReference type="EMBL" id="WTPX01000055">
    <property type="protein sequence ID" value="NNJ25938.1"/>
    <property type="molecule type" value="Genomic_DNA"/>
</dbReference>
<feature type="domain" description="Shedu protein SduA C-terminal" evidence="2">
    <location>
        <begin position="256"/>
        <end position="395"/>
    </location>
</feature>
<reference evidence="3 4" key="1">
    <citation type="journal article" date="2020" name="Syst. Appl. Microbiol.">
        <title>Alienimonas chondri sp. nov., a novel planctomycete isolated from the biofilm of the red alga Chondrus crispus.</title>
        <authorList>
            <person name="Vitorino I."/>
            <person name="Albuquerque L."/>
            <person name="Wiegand S."/>
            <person name="Kallscheuer N."/>
            <person name="da Costa M.S."/>
            <person name="Lobo-da-Cunha A."/>
            <person name="Jogler C."/>
            <person name="Lage O.M."/>
        </authorList>
    </citation>
    <scope>NUCLEOTIDE SEQUENCE [LARGE SCALE GENOMIC DNA]</scope>
    <source>
        <strain evidence="3 4">LzC2</strain>
    </source>
</reference>
<sequence length="408" mass="46072">MPKATKGRARNPGNRVADRRSSTEVPGQSNIRKRTDKWREPLRLLTGVVGDDDSAAKNIAKLSEELKAEDTPEEGTYTLIQSCRELIYDVDGDKPVFHMIAYAINTNLEICALHLMDMLVGEGKAGEDKNAVEREIVSTLAMASAAEVPVYCNTPNLEPELARYHRKMLLEGFQIPDAEGKLSRFKLTASPGTLVDSADYLREATGTRGYAPAELLLMREAVSAELTRLSTADRLLSSLSYAIDELRARLDTESRNEYSLQEWITENPILFGAEYSQIIPKHRLGSEYEMDYALVRHSGLIDLVELESSNLELYTKNEHPRSELVHAEQQVLDWHEWLEENGPYARQRLPNAYSPRGFVILGRDSMLTNRTRTKLRRRNLAFGESIQIMTYDDLLARAMGLLDVLQEA</sequence>
<dbReference type="Proteomes" id="UP000609651">
    <property type="component" value="Unassembled WGS sequence"/>
</dbReference>